<sequence>MDYTGFLQRLLEDMENPTQSGERRILTFRNPRHYHECQQQLEHIQMTQPETPYVPTSHLLHAFMIPLPRDSKLITRYQDELAEEQDVPVKVHTLANKAINSPGIPYGVKQIQAPKAWSTSTGHQIKIGVIDTGVDYYHPDLRHSLGRGINLLNRSMLPLDDNGHGTHIAGTIAAANSTEGMIGVAPRATVYPVKAFDINGSAYVSDIILGIDWCVRNRMQIINMSFGMKTRSKALLDIVCKAYASGISIVASSGNDGKRRSIDYPARYEQTISVGATDRNRRIAAFSNRGEFVDIYAPGDKIISSWTRGKYHEMSGTSMATSHVSGSIALLLAQNPDLKPAEIKELLRLTATPVRFRKGQRRISGSIEVNAWRLLKEGMRNKHATNQKDHSLST</sequence>
<feature type="active site" description="Charge relay system" evidence="6 7">
    <location>
        <position position="164"/>
    </location>
</feature>
<keyword evidence="10" id="KW-1185">Reference proteome</keyword>
<comment type="caution">
    <text evidence="9">The sequence shown here is derived from an EMBL/GenBank/DDBJ whole genome shotgun (WGS) entry which is preliminary data.</text>
</comment>
<dbReference type="PROSITE" id="PS51892">
    <property type="entry name" value="SUBTILASE"/>
    <property type="match status" value="1"/>
</dbReference>
<evidence type="ECO:0000256" key="1">
    <source>
        <dbReference type="ARBA" id="ARBA00011073"/>
    </source>
</evidence>
<keyword evidence="2 7" id="KW-0645">Protease</keyword>
<dbReference type="SUPFAM" id="SSF52743">
    <property type="entry name" value="Subtilisin-like"/>
    <property type="match status" value="1"/>
</dbReference>
<feature type="active site" description="Charge relay system" evidence="6 7">
    <location>
        <position position="131"/>
    </location>
</feature>
<organism evidence="9 10">
    <name type="scientific">Paenibacillus pini JCM 16418</name>
    <dbReference type="NCBI Taxonomy" id="1236976"/>
    <lineage>
        <taxon>Bacteria</taxon>
        <taxon>Bacillati</taxon>
        <taxon>Bacillota</taxon>
        <taxon>Bacilli</taxon>
        <taxon>Bacillales</taxon>
        <taxon>Paenibacillaceae</taxon>
        <taxon>Paenibacillus</taxon>
    </lineage>
</organism>
<dbReference type="eggNOG" id="COG1404">
    <property type="taxonomic scope" value="Bacteria"/>
</dbReference>
<dbReference type="RefSeq" id="WP_036652887.1">
    <property type="nucleotide sequence ID" value="NZ_BAVZ01000024.1"/>
</dbReference>
<dbReference type="PRINTS" id="PR00723">
    <property type="entry name" value="SUBTILISIN"/>
</dbReference>
<keyword evidence="3" id="KW-0479">Metal-binding</keyword>
<accession>W7YHS9</accession>
<dbReference type="STRING" id="1236976.JCM16418_4667"/>
<dbReference type="InterPro" id="IPR023827">
    <property type="entry name" value="Peptidase_S8_Asp-AS"/>
</dbReference>
<dbReference type="OrthoDB" id="9798386at2"/>
<dbReference type="PROSITE" id="PS00136">
    <property type="entry name" value="SUBTILASE_ASP"/>
    <property type="match status" value="1"/>
</dbReference>
<dbReference type="InterPro" id="IPR000209">
    <property type="entry name" value="Peptidase_S8/S53_dom"/>
</dbReference>
<dbReference type="Proteomes" id="UP000019364">
    <property type="component" value="Unassembled WGS sequence"/>
</dbReference>
<reference evidence="9 10" key="1">
    <citation type="journal article" date="2014" name="Genome Announc.">
        <title>Draft Genome Sequence of Paenibacillus pini JCM 16418T, Isolated from the Rhizosphere of Pine Tree.</title>
        <authorList>
            <person name="Yuki M."/>
            <person name="Oshima K."/>
            <person name="Suda W."/>
            <person name="Oshida Y."/>
            <person name="Kitamura K."/>
            <person name="Iida Y."/>
            <person name="Hattori M."/>
            <person name="Ohkuma M."/>
        </authorList>
    </citation>
    <scope>NUCLEOTIDE SEQUENCE [LARGE SCALE GENOMIC DNA]</scope>
    <source>
        <strain evidence="9 10">JCM 16418</strain>
    </source>
</reference>
<comment type="similarity">
    <text evidence="1 7">Belongs to the peptidase S8 family.</text>
</comment>
<evidence type="ECO:0000313" key="9">
    <source>
        <dbReference type="EMBL" id="GAF10460.1"/>
    </source>
</evidence>
<keyword evidence="4 7" id="KW-0378">Hydrolase</keyword>
<dbReference type="PROSITE" id="PS00137">
    <property type="entry name" value="SUBTILASE_HIS"/>
    <property type="match status" value="1"/>
</dbReference>
<dbReference type="InterPro" id="IPR050131">
    <property type="entry name" value="Peptidase_S8_subtilisin-like"/>
</dbReference>
<evidence type="ECO:0000259" key="8">
    <source>
        <dbReference type="Pfam" id="PF00082"/>
    </source>
</evidence>
<evidence type="ECO:0000256" key="4">
    <source>
        <dbReference type="ARBA" id="ARBA00022801"/>
    </source>
</evidence>
<proteinExistence type="inferred from homology"/>
<dbReference type="CDD" id="cd07477">
    <property type="entry name" value="Peptidases_S8_Subtilisin_subset"/>
    <property type="match status" value="1"/>
</dbReference>
<dbReference type="PANTHER" id="PTHR43806:SF11">
    <property type="entry name" value="CEREVISIN-RELATED"/>
    <property type="match status" value="1"/>
</dbReference>
<dbReference type="InterPro" id="IPR022398">
    <property type="entry name" value="Peptidase_S8_His-AS"/>
</dbReference>
<dbReference type="Gene3D" id="3.40.50.200">
    <property type="entry name" value="Peptidase S8/S53 domain"/>
    <property type="match status" value="1"/>
</dbReference>
<dbReference type="GO" id="GO:0004252">
    <property type="term" value="F:serine-type endopeptidase activity"/>
    <property type="evidence" value="ECO:0007669"/>
    <property type="project" value="UniProtKB-UniRule"/>
</dbReference>
<feature type="domain" description="Peptidase S8/S53" evidence="8">
    <location>
        <begin position="122"/>
        <end position="360"/>
    </location>
</feature>
<dbReference type="EMBL" id="BAVZ01000024">
    <property type="protein sequence ID" value="GAF10460.1"/>
    <property type="molecule type" value="Genomic_DNA"/>
</dbReference>
<evidence type="ECO:0000313" key="10">
    <source>
        <dbReference type="Proteomes" id="UP000019364"/>
    </source>
</evidence>
<dbReference type="GO" id="GO:0046872">
    <property type="term" value="F:metal ion binding"/>
    <property type="evidence" value="ECO:0007669"/>
    <property type="project" value="UniProtKB-KW"/>
</dbReference>
<dbReference type="InterPro" id="IPR034202">
    <property type="entry name" value="Subtilisin_Carlsberg-like"/>
</dbReference>
<dbReference type="AlphaFoldDB" id="W7YHS9"/>
<feature type="active site" description="Charge relay system" evidence="6 7">
    <location>
        <position position="318"/>
    </location>
</feature>
<evidence type="ECO:0000256" key="5">
    <source>
        <dbReference type="ARBA" id="ARBA00022825"/>
    </source>
</evidence>
<protein>
    <submittedName>
        <fullName evidence="9">Subtilisin</fullName>
    </submittedName>
</protein>
<gene>
    <name evidence="9" type="ORF">JCM16418_4667</name>
</gene>
<keyword evidence="5 7" id="KW-0720">Serine protease</keyword>
<dbReference type="InterPro" id="IPR015500">
    <property type="entry name" value="Peptidase_S8_subtilisin-rel"/>
</dbReference>
<dbReference type="GO" id="GO:0006508">
    <property type="term" value="P:proteolysis"/>
    <property type="evidence" value="ECO:0007669"/>
    <property type="project" value="UniProtKB-KW"/>
</dbReference>
<evidence type="ECO:0000256" key="3">
    <source>
        <dbReference type="ARBA" id="ARBA00022723"/>
    </source>
</evidence>
<evidence type="ECO:0000256" key="7">
    <source>
        <dbReference type="PROSITE-ProRule" id="PRU01240"/>
    </source>
</evidence>
<name>W7YHS9_9BACL</name>
<dbReference type="Pfam" id="PF00082">
    <property type="entry name" value="Peptidase_S8"/>
    <property type="match status" value="1"/>
</dbReference>
<evidence type="ECO:0000256" key="6">
    <source>
        <dbReference type="PIRSR" id="PIRSR615500-1"/>
    </source>
</evidence>
<evidence type="ECO:0000256" key="2">
    <source>
        <dbReference type="ARBA" id="ARBA00022670"/>
    </source>
</evidence>
<dbReference type="PANTHER" id="PTHR43806">
    <property type="entry name" value="PEPTIDASE S8"/>
    <property type="match status" value="1"/>
</dbReference>
<dbReference type="InterPro" id="IPR036852">
    <property type="entry name" value="Peptidase_S8/S53_dom_sf"/>
</dbReference>